<dbReference type="KEGG" id="cro:ROD_48881"/>
<dbReference type="HOGENOM" id="CLU_2552174_0_0_6"/>
<dbReference type="AlphaFoldDB" id="D2TRX9"/>
<evidence type="ECO:0000313" key="2">
    <source>
        <dbReference type="Proteomes" id="UP000001889"/>
    </source>
</evidence>
<accession>D2TRX9</accession>
<sequence>MTVKAVTKLDNKSTQCRMSVFKDIVHFCDDLDSKPSTFLLTVCREHIAFPDGMMVPRYYLLFSLTPIRNSPHRNFSWLTVNA</sequence>
<dbReference type="Proteomes" id="UP000001889">
    <property type="component" value="Chromosome"/>
</dbReference>
<name>D2TRX9_CITRI</name>
<evidence type="ECO:0000313" key="1">
    <source>
        <dbReference type="EMBL" id="CBG91574.1"/>
    </source>
</evidence>
<dbReference type="EMBL" id="FN543502">
    <property type="protein sequence ID" value="CBG91574.1"/>
    <property type="molecule type" value="Genomic_DNA"/>
</dbReference>
<keyword evidence="2" id="KW-1185">Reference proteome</keyword>
<proteinExistence type="predicted"/>
<gene>
    <name evidence="1" type="ordered locus">ROD_48881</name>
</gene>
<protein>
    <submittedName>
        <fullName evidence="1">Uncharacterized protein</fullName>
    </submittedName>
</protein>
<dbReference type="STRING" id="637910.ROD_48881"/>
<reference evidence="1 2" key="1">
    <citation type="journal article" date="2010" name="J. Bacteriol.">
        <title>The Citrobacter rodentium genome sequence reveals convergent evolution with human pathogenic Escherichia coli.</title>
        <authorList>
            <person name="Petty N.K."/>
            <person name="Bulgin R."/>
            <person name="Crepin V.F."/>
            <person name="Cerdeno-Tarraga A.M."/>
            <person name="Schroeder G.N."/>
            <person name="Quail M.A."/>
            <person name="Lennard N."/>
            <person name="Corton C."/>
            <person name="Barron A."/>
            <person name="Clark L."/>
            <person name="Toribio A.L."/>
            <person name="Parkhill J."/>
            <person name="Dougan G."/>
            <person name="Frankel G."/>
            <person name="Thomson N.R."/>
        </authorList>
    </citation>
    <scope>NUCLEOTIDE SEQUENCE [LARGE SCALE GENOMIC DNA]</scope>
    <source>
        <strain evidence="1 2">ICC168</strain>
    </source>
</reference>
<organism evidence="1 2">
    <name type="scientific">Citrobacter rodentium (strain ICC168)</name>
    <name type="common">Citrobacter freundii biotype 4280</name>
    <dbReference type="NCBI Taxonomy" id="637910"/>
    <lineage>
        <taxon>Bacteria</taxon>
        <taxon>Pseudomonadati</taxon>
        <taxon>Pseudomonadota</taxon>
        <taxon>Gammaproteobacteria</taxon>
        <taxon>Enterobacterales</taxon>
        <taxon>Enterobacteriaceae</taxon>
        <taxon>Citrobacter</taxon>
    </lineage>
</organism>